<dbReference type="RefSeq" id="WP_163180426.1">
    <property type="nucleotide sequence ID" value="NZ_JAAIWM010000005.1"/>
</dbReference>
<evidence type="ECO:0000313" key="2">
    <source>
        <dbReference type="Proteomes" id="UP000481043"/>
    </source>
</evidence>
<reference evidence="1 2" key="1">
    <citation type="submission" date="2020-02" db="EMBL/GenBank/DDBJ databases">
        <title>Bacillus aquiflavi sp. nov., isolated from yellow water of strong flavor Chinese baijiu in Yibin region of China.</title>
        <authorList>
            <person name="Xie J."/>
        </authorList>
    </citation>
    <scope>NUCLEOTIDE SEQUENCE [LARGE SCALE GENOMIC DNA]</scope>
    <source>
        <strain evidence="1 2">SA4</strain>
    </source>
</reference>
<dbReference type="Proteomes" id="UP000481043">
    <property type="component" value="Unassembled WGS sequence"/>
</dbReference>
<organism evidence="1 2">
    <name type="scientific">Bacillus mesophilus</name>
    <dbReference type="NCBI Taxonomy" id="1808955"/>
    <lineage>
        <taxon>Bacteria</taxon>
        <taxon>Bacillati</taxon>
        <taxon>Bacillota</taxon>
        <taxon>Bacilli</taxon>
        <taxon>Bacillales</taxon>
        <taxon>Bacillaceae</taxon>
        <taxon>Bacillus</taxon>
    </lineage>
</organism>
<keyword evidence="2" id="KW-1185">Reference proteome</keyword>
<dbReference type="EMBL" id="JAAIWM010000005">
    <property type="protein sequence ID" value="NEY72953.1"/>
    <property type="molecule type" value="Genomic_DNA"/>
</dbReference>
<proteinExistence type="predicted"/>
<gene>
    <name evidence="1" type="ORF">G4D63_14535</name>
</gene>
<accession>A0A6M0Q9H1</accession>
<dbReference type="Gene3D" id="2.40.128.20">
    <property type="match status" value="1"/>
</dbReference>
<comment type="caution">
    <text evidence="1">The sequence shown here is derived from an EMBL/GenBank/DDBJ whole genome shotgun (WGS) entry which is preliminary data.</text>
</comment>
<evidence type="ECO:0000313" key="1">
    <source>
        <dbReference type="EMBL" id="NEY72953.1"/>
    </source>
</evidence>
<protein>
    <submittedName>
        <fullName evidence="1">DUF1934 domain-containing protein</fullName>
    </submittedName>
</protein>
<dbReference type="InterPro" id="IPR012674">
    <property type="entry name" value="Calycin"/>
</dbReference>
<dbReference type="Pfam" id="PF09148">
    <property type="entry name" value="DUF1934"/>
    <property type="match status" value="1"/>
</dbReference>
<name>A0A6M0Q9H1_9BACI</name>
<dbReference type="SUPFAM" id="SSF50814">
    <property type="entry name" value="Lipocalins"/>
    <property type="match status" value="1"/>
</dbReference>
<sequence>MGQAVKVPVDIKFSSDIKDQEEQTQISFNTNGLYYIKEGQYYLMFNEQLEGQGPIKTTIKWSDQDAWIKRSGSVNMRIPFELHKKTKGIHETPEIKIEMTAHTEDLQHKWDEHNRSGMFGLTYTLRMQGQLVGLYKLDVQFKEEL</sequence>
<dbReference type="AlphaFoldDB" id="A0A6M0Q9H1"/>
<dbReference type="InterPro" id="IPR015231">
    <property type="entry name" value="DUF1934"/>
</dbReference>